<dbReference type="InterPro" id="IPR056457">
    <property type="entry name" value="DOP1_C"/>
</dbReference>
<feature type="domain" description="DOP1-like middle TPR" evidence="15">
    <location>
        <begin position="765"/>
        <end position="964"/>
    </location>
</feature>
<evidence type="ECO:0000256" key="8">
    <source>
        <dbReference type="ARBA" id="ARBA00023034"/>
    </source>
</evidence>
<evidence type="ECO:0000256" key="6">
    <source>
        <dbReference type="ARBA" id="ARBA00022801"/>
    </source>
</evidence>
<dbReference type="Pfam" id="PF24601">
    <property type="entry name" value="TPR_DOP1"/>
    <property type="match status" value="1"/>
</dbReference>
<organism evidence="18 19">
    <name type="scientific">Rhizopus oryzae</name>
    <name type="common">Mucormycosis agent</name>
    <name type="synonym">Rhizopus arrhizus var. delemar</name>
    <dbReference type="NCBI Taxonomy" id="64495"/>
    <lineage>
        <taxon>Eukaryota</taxon>
        <taxon>Fungi</taxon>
        <taxon>Fungi incertae sedis</taxon>
        <taxon>Mucoromycota</taxon>
        <taxon>Mucoromycotina</taxon>
        <taxon>Mucoromycetes</taxon>
        <taxon>Mucorales</taxon>
        <taxon>Mucorineae</taxon>
        <taxon>Rhizopodaceae</taxon>
        <taxon>Rhizopus</taxon>
    </lineage>
</organism>
<evidence type="ECO:0000259" key="13">
    <source>
        <dbReference type="Pfam" id="PF08772"/>
    </source>
</evidence>
<dbReference type="GO" id="GO:0016787">
    <property type="term" value="F:hydrolase activity"/>
    <property type="evidence" value="ECO:0007669"/>
    <property type="project" value="UniProtKB-KW"/>
</dbReference>
<proteinExistence type="inferred from homology"/>
<keyword evidence="3" id="KW-0813">Transport</keyword>
<evidence type="ECO:0000259" key="16">
    <source>
        <dbReference type="Pfam" id="PF24598"/>
    </source>
</evidence>
<keyword evidence="6" id="KW-0378">Hydrolase</keyword>
<dbReference type="GO" id="GO:0031981">
    <property type="term" value="C:nuclear lumen"/>
    <property type="evidence" value="ECO:0007669"/>
    <property type="project" value="UniProtKB-ARBA"/>
</dbReference>
<gene>
    <name evidence="18" type="ORF">G6F64_003316</name>
</gene>
<protein>
    <submittedName>
        <fullName evidence="18">Uncharacterized protein</fullName>
    </submittedName>
</protein>
<dbReference type="GO" id="GO:0005829">
    <property type="term" value="C:cytosol"/>
    <property type="evidence" value="ECO:0007669"/>
    <property type="project" value="GOC"/>
</dbReference>
<keyword evidence="4" id="KW-0540">Nuclease</keyword>
<feature type="domain" description="DOP1 N-terminal" evidence="12">
    <location>
        <begin position="478"/>
        <end position="756"/>
    </location>
</feature>
<evidence type="ECO:0000256" key="2">
    <source>
        <dbReference type="ARBA" id="ARBA00005858"/>
    </source>
</evidence>
<dbReference type="InterPro" id="IPR014881">
    <property type="entry name" value="NOB1_Zn-bd"/>
</dbReference>
<keyword evidence="5" id="KW-0479">Metal-binding</keyword>
<feature type="region of interest" description="Disordered" evidence="11">
    <location>
        <begin position="977"/>
        <end position="997"/>
    </location>
</feature>
<dbReference type="GO" id="GO:0006895">
    <property type="term" value="P:Golgi to endosome transport"/>
    <property type="evidence" value="ECO:0007669"/>
    <property type="project" value="InterPro"/>
</dbReference>
<evidence type="ECO:0000256" key="4">
    <source>
        <dbReference type="ARBA" id="ARBA00022722"/>
    </source>
</evidence>
<comment type="subcellular location">
    <subcellularLocation>
        <location evidence="1">Golgi apparatus membrane</location>
        <topology evidence="1">Peripheral membrane protein</topology>
    </subcellularLocation>
</comment>
<dbReference type="Pfam" id="PF04118">
    <property type="entry name" value="Dopey_N"/>
    <property type="match status" value="1"/>
</dbReference>
<reference evidence="18" key="1">
    <citation type="journal article" date="2020" name="Microb. Genom.">
        <title>Genetic diversity of clinical and environmental Mucorales isolates obtained from an investigation of mucormycosis cases among solid organ transplant recipients.</title>
        <authorList>
            <person name="Nguyen M.H."/>
            <person name="Kaul D."/>
            <person name="Muto C."/>
            <person name="Cheng S.J."/>
            <person name="Richter R.A."/>
            <person name="Bruno V.M."/>
            <person name="Liu G."/>
            <person name="Beyhan S."/>
            <person name="Sundermann A.J."/>
            <person name="Mounaud S."/>
            <person name="Pasculle A.W."/>
            <person name="Nierman W.C."/>
            <person name="Driscoll E."/>
            <person name="Cumbie R."/>
            <person name="Clancy C.J."/>
            <person name="Dupont C.L."/>
        </authorList>
    </citation>
    <scope>NUCLEOTIDE SEQUENCE</scope>
    <source>
        <strain evidence="18">GL11</strain>
    </source>
</reference>
<feature type="compositionally biased region" description="Acidic residues" evidence="11">
    <location>
        <begin position="244"/>
        <end position="255"/>
    </location>
</feature>
<dbReference type="Gene3D" id="6.20.210.10">
    <property type="entry name" value="Nin one binding (NOB1), Zn-ribbon-like"/>
    <property type="match status" value="1"/>
</dbReference>
<feature type="region of interest" description="Disordered" evidence="11">
    <location>
        <begin position="191"/>
        <end position="258"/>
    </location>
</feature>
<evidence type="ECO:0000256" key="3">
    <source>
        <dbReference type="ARBA" id="ARBA00022448"/>
    </source>
</evidence>
<keyword evidence="9" id="KW-0472">Membrane</keyword>
<name>A0A9P6XFB7_RHIOR</name>
<evidence type="ECO:0000256" key="1">
    <source>
        <dbReference type="ARBA" id="ARBA00004395"/>
    </source>
</evidence>
<dbReference type="Gene3D" id="3.40.50.1010">
    <property type="entry name" value="5'-nuclease"/>
    <property type="match status" value="1"/>
</dbReference>
<dbReference type="GO" id="GO:0015031">
    <property type="term" value="P:protein transport"/>
    <property type="evidence" value="ECO:0007669"/>
    <property type="project" value="UniProtKB-KW"/>
</dbReference>
<dbReference type="GO" id="GO:0004521">
    <property type="term" value="F:RNA endonuclease activity"/>
    <property type="evidence" value="ECO:0007669"/>
    <property type="project" value="UniProtKB-ARBA"/>
</dbReference>
<dbReference type="OrthoDB" id="297643at2759"/>
<dbReference type="GO" id="GO:0005802">
    <property type="term" value="C:trans-Golgi network"/>
    <property type="evidence" value="ECO:0007669"/>
    <property type="project" value="TreeGrafter"/>
</dbReference>
<dbReference type="GO" id="GO:0006364">
    <property type="term" value="P:rRNA processing"/>
    <property type="evidence" value="ECO:0007669"/>
    <property type="project" value="UniProtKB-ARBA"/>
</dbReference>
<comment type="similarity">
    <text evidence="10">Belongs to the DOP1 family.</text>
</comment>
<dbReference type="Pfam" id="PF24597">
    <property type="entry name" value="TPR_DOP1_M"/>
    <property type="match status" value="1"/>
</dbReference>
<dbReference type="InterPro" id="IPR033411">
    <property type="entry name" value="Ribonuclease_PIN"/>
</dbReference>
<dbReference type="EMBL" id="JAANQT010000320">
    <property type="protein sequence ID" value="KAG1312070.1"/>
    <property type="molecule type" value="Genomic_DNA"/>
</dbReference>
<dbReference type="InterPro" id="IPR056458">
    <property type="entry name" value="TPR_DOP1_M"/>
</dbReference>
<dbReference type="SUPFAM" id="SSF144206">
    <property type="entry name" value="NOB1 zinc finger-like"/>
    <property type="match status" value="1"/>
</dbReference>
<feature type="domain" description="DOP1-like TPR" evidence="17">
    <location>
        <begin position="1428"/>
        <end position="1578"/>
    </location>
</feature>
<comment type="similarity">
    <text evidence="2">Belongs to the NOB1 family.</text>
</comment>
<keyword evidence="7" id="KW-0653">Protein transport</keyword>
<feature type="compositionally biased region" description="Basic and acidic residues" evidence="11">
    <location>
        <begin position="191"/>
        <end position="218"/>
    </location>
</feature>
<dbReference type="Pfam" id="PF24598">
    <property type="entry name" value="DOP1_C"/>
    <property type="match status" value="1"/>
</dbReference>
<evidence type="ECO:0000259" key="14">
    <source>
        <dbReference type="Pfam" id="PF17146"/>
    </source>
</evidence>
<evidence type="ECO:0000256" key="11">
    <source>
        <dbReference type="SAM" id="MobiDB-lite"/>
    </source>
</evidence>
<dbReference type="InterPro" id="IPR056459">
    <property type="entry name" value="TPR_DOP1"/>
</dbReference>
<evidence type="ECO:0000256" key="9">
    <source>
        <dbReference type="ARBA" id="ARBA00023136"/>
    </source>
</evidence>
<comment type="caution">
    <text evidence="18">The sequence shown here is derived from an EMBL/GenBank/DDBJ whole genome shotgun (WGS) entry which is preliminary data.</text>
</comment>
<dbReference type="Pfam" id="PF08772">
    <property type="entry name" value="Zn_ribbon_NOB1"/>
    <property type="match status" value="1"/>
</dbReference>
<evidence type="ECO:0000313" key="19">
    <source>
        <dbReference type="Proteomes" id="UP000716291"/>
    </source>
</evidence>
<evidence type="ECO:0000256" key="7">
    <source>
        <dbReference type="ARBA" id="ARBA00022927"/>
    </source>
</evidence>
<dbReference type="InterPro" id="IPR007249">
    <property type="entry name" value="DOP1_N"/>
</dbReference>
<dbReference type="InterPro" id="IPR036283">
    <property type="entry name" value="NOB1_Zf-like_sf"/>
</dbReference>
<dbReference type="GO" id="GO:0000139">
    <property type="term" value="C:Golgi membrane"/>
    <property type="evidence" value="ECO:0007669"/>
    <property type="project" value="UniProtKB-SubCell"/>
</dbReference>
<dbReference type="GO" id="GO:0046872">
    <property type="term" value="F:metal ion binding"/>
    <property type="evidence" value="ECO:0007669"/>
    <property type="project" value="UniProtKB-KW"/>
</dbReference>
<evidence type="ECO:0000256" key="10">
    <source>
        <dbReference type="ARBA" id="ARBA00046326"/>
    </source>
</evidence>
<evidence type="ECO:0000259" key="17">
    <source>
        <dbReference type="Pfam" id="PF24601"/>
    </source>
</evidence>
<dbReference type="CDD" id="cd09876">
    <property type="entry name" value="PIN_Nob1-like"/>
    <property type="match status" value="1"/>
</dbReference>
<dbReference type="InterPro" id="IPR040314">
    <property type="entry name" value="DOP1"/>
</dbReference>
<keyword evidence="19" id="KW-1185">Reference proteome</keyword>
<evidence type="ECO:0000256" key="5">
    <source>
        <dbReference type="ARBA" id="ARBA00022723"/>
    </source>
</evidence>
<sequence length="2283" mass="261916">MSELVSTTATTVTTKPALKCIVVDTNAIINGTSIRPLAEEFYTCPEVLTEVRSAHSREFLSRLPFELKLMNPSEEAMKAVIEFSKKTGDYGVLSVPDLKVLALTYTLEKRENGEINIRKEPLITRPTGALPNAPPPKSYIKNPAPKKIVDEDGWEVATTKKKSNKYHNVNQLTKKVQEMTVNESVNEEEFMLKDESKDNAEEFRQSDSKQTAEIKEGQTTEEEANAQKDVLEQVTSSEGIPFIEDGEDEEDEDGGEWITPENVDEYKASEIGVTPEELRQTETVTVGCMTADFAMQNVLLQMNLNLVSSGGYRVKKIRNSVMRCHACFTVTNDLEKKFCPKCGNATLQRVTCSTNSKGEIQYHLKKNFQYRLRGTKYDIPPPKGGRKHNNIVLREDQREFIKANQFRKKKAVVDMFDPDFIPLYGKTDTREITNNMFGTDTIGYGRKNPNSSKKRVEEKNMDISIKSQTSKEQNYQNDPRFRKYVQLVEKNLQSFDAVYEWADIISFLGRLLKSFQAYPQFPVIPRKQLVAKRLAQCLNPGFPAGVHQKTLELDQLADDLALWSTGLFPFVQFAATHVKPQLLTIFENYYFPLKGRLRPAIRGFIIALSPALEEEGSEYFDKVVALIERLSETVELPFFYSCVWLVMISNPGLRPAILNYLLRKLPKITDREDVAVVLGGKENVSLMIRAFSATLNDHQLLVQRGLLELLVQNFVLKHRMVPHDDLVILMKAALGIVLRKDMSLNRRLYAWLLGSEGSIQTQIVYFNSFAEKAATQAMRSMLHQEQNNLQKPYKILISLMDKSEMGQPIVNSIFMDSLVSLHKSQSSADVMQSANMWMDMMEPYLICMKLFECIDTYFPSNKLPNALENLKLVKFALTSFKLTDDEIQQMHFPLLLAVMTKKLQDSLKNPAFIDILSQVDECLYLILTLLEQLPEAIFLKEHTPGHGRQFDSSMNVLDYTREYYGYQNLQQQIDGVPEEEDTKETHNEEEGDLSSQHMKQSIQFQLQKRPEFEPLRGSVLVKEVTDNLIKFLIEFMDSYIILPEDPLNGIDVGAEGKRLKHIEHYLERVLLNTCTAINHMSKFADHSFTVNHALTKALLNCSQQVHAFGLVNTSLTTLIQLIKRKRFVDISILKDASQIKKVMDKLWSFLSPSTQLLHMRTVELIWLVVHVSHPHQVETIVSNFLIHQENTESYEKFGIIWELSESIPEASLTFSRPMMLILDLLSDCALKKRIGESWVRSYLKSYVRVLEPFILTLLNKKVIRQPTTLQIEWKYQLLKNQQPKATEIAYFLYIKPFDTEIVDYIFTLLTHLFQFGGQNALKDCKNHFIDPEGSISKAVQTSLFEANITDTTLTFLDVLVLTAIRYLESESNNNHLTPNNIRSIQLHAIDLLYLIVSKLDHMNIQLIEKVQIGCLNKLLFCVTTKEFDLQQKLLHLLHSTLAITSANAYHAREHQRKLSTESETNKVENETNEAILLAQSCSDLFVKTVIDAFTLPSNRSMLPHWTDFLSAVLPCIKHGFQHMIVPILICVCHQIHLRCSVINITIHEKPSACISSEAAEKEMLILLSSLEKIIMFCLTEKNVSEDWFINSACDMPIPQLSENSGLSGFAQFVHESQKYEKLPVIFHILLDVWKVFRKPEWTQEITQSLGNAKVEAILHSFSYAADQTKGRLEAIFERLFRYSTVDFVEAFTEIFFIENPLALELEQQQMDEKAFDYLPLDVLSATPSSTPEHIISILLDSIRQRTPGTYHNRRRRILRLGKLTDTSLLRFAEIYCGYMRKPESVIILWPIIHSFAKDYLSQASTFKAFLPGLMRFLTVALEELSLSEGYDKDRRIRRDAQDLYQRCVDYCILIAGKALDQSLWMRRPTTVYDESATDDGSSIHTADSTFTEEKNLSTSNVSDLEKKASWKTREDGLINQINQYLANRVIPKLRKLVGDNDKINSLLNNLVYYVIVPSLKSKTSTVILNQLCEMAYMPFTYKTWRKEVWDVFIDNRFFYMNAVTAKKWKTVIQTAFSIEKERFTELMSRITISPSTTFFSNKDQETLNGALNLRRLSFVLFAGTVDQYVPQLPVIQEKIVELLKLEHGEMVHIEIYLCLRIMLVRFSQKHLMNFWPVLITELMRLFNSFVYNDFDYRPEEAQIALAGCKFLDLLCTLELDSFQIYQWIFIRDTVETLIKRPEIGPTPILELLSEKMSAIPNPMDVSAISLIESTTPSSGSLRRPMLTVRTIGSVHQLSFFIEQVGLYVYQSLFTLAKPDLPFIESLLLNDMLDGDMDTTVNET</sequence>
<dbReference type="FunFam" id="3.40.50.1010:FF:000020">
    <property type="entry name" value="20S-pre-rRNA D-site endonuclease NOB1"/>
    <property type="match status" value="1"/>
</dbReference>
<dbReference type="Pfam" id="PF17146">
    <property type="entry name" value="PIN_6"/>
    <property type="match status" value="1"/>
</dbReference>
<keyword evidence="8" id="KW-0333">Golgi apparatus</keyword>
<accession>A0A9P6XFB7</accession>
<feature type="domain" description="Nin one binding (NOB1) Zn-ribbon-like" evidence="13">
    <location>
        <begin position="314"/>
        <end position="385"/>
    </location>
</feature>
<feature type="domain" description="Ribonuclease PIN" evidence="14">
    <location>
        <begin position="21"/>
        <end position="107"/>
    </location>
</feature>
<dbReference type="PANTHER" id="PTHR14042:SF24">
    <property type="entry name" value="PROTEIN DOPEY-1 HOMOLOG"/>
    <property type="match status" value="1"/>
</dbReference>
<evidence type="ECO:0000259" key="12">
    <source>
        <dbReference type="Pfam" id="PF04118"/>
    </source>
</evidence>
<evidence type="ECO:0000259" key="15">
    <source>
        <dbReference type="Pfam" id="PF24597"/>
    </source>
</evidence>
<evidence type="ECO:0000313" key="18">
    <source>
        <dbReference type="EMBL" id="KAG1312070.1"/>
    </source>
</evidence>
<dbReference type="Proteomes" id="UP000716291">
    <property type="component" value="Unassembled WGS sequence"/>
</dbReference>
<dbReference type="PANTHER" id="PTHR14042">
    <property type="entry name" value="DOPEY-RELATED"/>
    <property type="match status" value="1"/>
</dbReference>
<feature type="domain" description="DOP1-like C-terminal" evidence="16">
    <location>
        <begin position="1786"/>
        <end position="2253"/>
    </location>
</feature>
<dbReference type="GO" id="GO:0005768">
    <property type="term" value="C:endosome"/>
    <property type="evidence" value="ECO:0007669"/>
    <property type="project" value="TreeGrafter"/>
</dbReference>